<keyword evidence="1 2" id="KW-0597">Phosphoprotein</keyword>
<proteinExistence type="predicted"/>
<sequence>MPHKIMIVDDEPKITEAFVEAFEDEYIVIATNSGEDAMRMIPDNLPELLVLDWRLRGEIQGKDILVFMKQKYPNIPVYVVTASSHFVKEIKSLGADDCLLKPCPEPLSEKIRQTLPPC</sequence>
<protein>
    <recommendedName>
        <fullName evidence="3">Response regulatory domain-containing protein</fullName>
    </recommendedName>
</protein>
<dbReference type="PANTHER" id="PTHR44591">
    <property type="entry name" value="STRESS RESPONSE REGULATOR PROTEIN 1"/>
    <property type="match status" value="1"/>
</dbReference>
<dbReference type="InterPro" id="IPR050595">
    <property type="entry name" value="Bact_response_regulator"/>
</dbReference>
<organism evidence="4 5">
    <name type="scientific">Candidatus Danuiimicrobium aquiferis</name>
    <dbReference type="NCBI Taxonomy" id="1801832"/>
    <lineage>
        <taxon>Bacteria</taxon>
        <taxon>Pseudomonadati</taxon>
        <taxon>Candidatus Omnitrophota</taxon>
        <taxon>Candidatus Danuiimicrobium</taxon>
    </lineage>
</organism>
<dbReference type="PANTHER" id="PTHR44591:SF18">
    <property type="entry name" value="REGULATORY PROTEIN"/>
    <property type="match status" value="1"/>
</dbReference>
<dbReference type="InterPro" id="IPR001789">
    <property type="entry name" value="Sig_transdc_resp-reg_receiver"/>
</dbReference>
<gene>
    <name evidence="4" type="ORF">A3G33_08440</name>
</gene>
<feature type="modified residue" description="4-aspartylphosphate" evidence="2">
    <location>
        <position position="52"/>
    </location>
</feature>
<evidence type="ECO:0000256" key="1">
    <source>
        <dbReference type="ARBA" id="ARBA00022553"/>
    </source>
</evidence>
<comment type="caution">
    <text evidence="4">The sequence shown here is derived from an EMBL/GenBank/DDBJ whole genome shotgun (WGS) entry which is preliminary data.</text>
</comment>
<dbReference type="InterPro" id="IPR011006">
    <property type="entry name" value="CheY-like_superfamily"/>
</dbReference>
<dbReference type="SMART" id="SM00448">
    <property type="entry name" value="REC"/>
    <property type="match status" value="1"/>
</dbReference>
<dbReference type="AlphaFoldDB" id="A0A1G1KW84"/>
<evidence type="ECO:0000313" key="5">
    <source>
        <dbReference type="Proteomes" id="UP000178187"/>
    </source>
</evidence>
<dbReference type="GO" id="GO:0000160">
    <property type="term" value="P:phosphorelay signal transduction system"/>
    <property type="evidence" value="ECO:0007669"/>
    <property type="project" value="InterPro"/>
</dbReference>
<evidence type="ECO:0000313" key="4">
    <source>
        <dbReference type="EMBL" id="OGW97193.1"/>
    </source>
</evidence>
<evidence type="ECO:0000259" key="3">
    <source>
        <dbReference type="PROSITE" id="PS50110"/>
    </source>
</evidence>
<dbReference type="Gene3D" id="3.40.50.2300">
    <property type="match status" value="1"/>
</dbReference>
<reference evidence="4 5" key="1">
    <citation type="journal article" date="2016" name="Nat. Commun.">
        <title>Thousands of microbial genomes shed light on interconnected biogeochemical processes in an aquifer system.</title>
        <authorList>
            <person name="Anantharaman K."/>
            <person name="Brown C.T."/>
            <person name="Hug L.A."/>
            <person name="Sharon I."/>
            <person name="Castelle C.J."/>
            <person name="Probst A.J."/>
            <person name="Thomas B.C."/>
            <person name="Singh A."/>
            <person name="Wilkins M.J."/>
            <person name="Karaoz U."/>
            <person name="Brodie E.L."/>
            <person name="Williams K.H."/>
            <person name="Hubbard S.S."/>
            <person name="Banfield J.F."/>
        </authorList>
    </citation>
    <scope>NUCLEOTIDE SEQUENCE [LARGE SCALE GENOMIC DNA]</scope>
</reference>
<feature type="domain" description="Response regulatory" evidence="3">
    <location>
        <begin position="4"/>
        <end position="116"/>
    </location>
</feature>
<dbReference type="SUPFAM" id="SSF52172">
    <property type="entry name" value="CheY-like"/>
    <property type="match status" value="1"/>
</dbReference>
<evidence type="ECO:0000256" key="2">
    <source>
        <dbReference type="PROSITE-ProRule" id="PRU00169"/>
    </source>
</evidence>
<dbReference type="Pfam" id="PF00072">
    <property type="entry name" value="Response_reg"/>
    <property type="match status" value="1"/>
</dbReference>
<dbReference type="EMBL" id="MHFR01000043">
    <property type="protein sequence ID" value="OGW97193.1"/>
    <property type="molecule type" value="Genomic_DNA"/>
</dbReference>
<accession>A0A1G1KW84</accession>
<name>A0A1G1KW84_9BACT</name>
<dbReference type="PROSITE" id="PS50110">
    <property type="entry name" value="RESPONSE_REGULATORY"/>
    <property type="match status" value="1"/>
</dbReference>
<dbReference type="Proteomes" id="UP000178187">
    <property type="component" value="Unassembled WGS sequence"/>
</dbReference>